<dbReference type="InParanoid" id="K1W672"/>
<evidence type="ECO:0008006" key="3">
    <source>
        <dbReference type="Google" id="ProtNLM"/>
    </source>
</evidence>
<dbReference type="EMBL" id="AMBO01000416">
    <property type="protein sequence ID" value="EKC97273.1"/>
    <property type="molecule type" value="Genomic_DNA"/>
</dbReference>
<keyword evidence="2" id="KW-1185">Reference proteome</keyword>
<reference evidence="1 2" key="1">
    <citation type="journal article" date="2012" name="Eukaryot. Cell">
        <title>Genome sequence of the Trichosporon asahii environmental strain CBS 8904.</title>
        <authorList>
            <person name="Yang R.Y."/>
            <person name="Li H.T."/>
            <person name="Zhu H."/>
            <person name="Zhou G.P."/>
            <person name="Wang M."/>
            <person name="Wang L."/>
        </authorList>
    </citation>
    <scope>NUCLEOTIDE SEQUENCE [LARGE SCALE GENOMIC DNA]</scope>
    <source>
        <strain evidence="1 2">CBS 8904</strain>
    </source>
</reference>
<dbReference type="AlphaFoldDB" id="K1W672"/>
<dbReference type="HOGENOM" id="CLU_839886_0_0_1"/>
<comment type="caution">
    <text evidence="1">The sequence shown here is derived from an EMBL/GenBank/DDBJ whole genome shotgun (WGS) entry which is preliminary data.</text>
</comment>
<accession>K1W672</accession>
<name>K1W672_TRIAC</name>
<evidence type="ECO:0000313" key="2">
    <source>
        <dbReference type="Proteomes" id="UP000006757"/>
    </source>
</evidence>
<sequence length="296" mass="33595">MSKVDFEFYPHIVDLIWEHITDPYTAGQVCTSWRKRALKLIYHHLSADMHNGRWRLWMKTDDEDIHCKYLLAGADTAPTLDSDAAARHTEILDVLWPRTWSGGSTTAKLAEKFPRLHTMRVHTKEYGDLKGIGETQVYSWFSRETSRVTIRAHEAQTLVVLIAVERAPLSDGLFDIEMRLSRQLLQACYDAKDLVVVFNPRPVAGAPRISSAPLARDVAEYLGVTCNSFNITVVGAESLLRDEVGGAYENFKSAVLRKLAARNSGHGVRFVTHEEYKAVVGRETYKLHCVPDVRWR</sequence>
<evidence type="ECO:0000313" key="1">
    <source>
        <dbReference type="EMBL" id="EKC97273.1"/>
    </source>
</evidence>
<organism evidence="1 2">
    <name type="scientific">Trichosporon asahii var. asahii (strain CBS 8904)</name>
    <name type="common">Yeast</name>
    <dbReference type="NCBI Taxonomy" id="1220162"/>
    <lineage>
        <taxon>Eukaryota</taxon>
        <taxon>Fungi</taxon>
        <taxon>Dikarya</taxon>
        <taxon>Basidiomycota</taxon>
        <taxon>Agaricomycotina</taxon>
        <taxon>Tremellomycetes</taxon>
        <taxon>Trichosporonales</taxon>
        <taxon>Trichosporonaceae</taxon>
        <taxon>Trichosporon</taxon>
    </lineage>
</organism>
<gene>
    <name evidence="1" type="ORF">A1Q2_08431</name>
</gene>
<dbReference type="Proteomes" id="UP000006757">
    <property type="component" value="Unassembled WGS sequence"/>
</dbReference>
<protein>
    <recommendedName>
        <fullName evidence="3">F-box domain-containing protein</fullName>
    </recommendedName>
</protein>
<proteinExistence type="predicted"/>